<name>A0ACC2TJP5_9FUNG</name>
<sequence length="223" mass="25855">MFPSVGWMMYTRLGVFLVGSSAAIRTNREVEKQCWVHRLESSISLQLVDHPADAMTEGWLAPEASPVAKKSTMWYSTTPPEIHKLHNANDLYCTQLNATIRSCRQTYMEVKCPRKLCSIDLQTFFNLSSYEEWHQPNGSTNVKHPNNDRLPFQLEPLSNEKWQVSGRFMYKGPTGLLLWFKPLYWAKSTWISTTEYSKDKQSTKVLIHQKTLSKQIPRHTTNK</sequence>
<keyword evidence="2" id="KW-1185">Reference proteome</keyword>
<gene>
    <name evidence="1" type="ORF">DSO57_1001424</name>
</gene>
<accession>A0ACC2TJP5</accession>
<protein>
    <submittedName>
        <fullName evidence="1">Uncharacterized protein</fullName>
    </submittedName>
</protein>
<evidence type="ECO:0000313" key="1">
    <source>
        <dbReference type="EMBL" id="KAJ9074950.1"/>
    </source>
</evidence>
<organism evidence="1 2">
    <name type="scientific">Entomophthora muscae</name>
    <dbReference type="NCBI Taxonomy" id="34485"/>
    <lineage>
        <taxon>Eukaryota</taxon>
        <taxon>Fungi</taxon>
        <taxon>Fungi incertae sedis</taxon>
        <taxon>Zoopagomycota</taxon>
        <taxon>Entomophthoromycotina</taxon>
        <taxon>Entomophthoromycetes</taxon>
        <taxon>Entomophthorales</taxon>
        <taxon>Entomophthoraceae</taxon>
        <taxon>Entomophthora</taxon>
    </lineage>
</organism>
<evidence type="ECO:0000313" key="2">
    <source>
        <dbReference type="Proteomes" id="UP001165960"/>
    </source>
</evidence>
<comment type="caution">
    <text evidence="1">The sequence shown here is derived from an EMBL/GenBank/DDBJ whole genome shotgun (WGS) entry which is preliminary data.</text>
</comment>
<dbReference type="Proteomes" id="UP001165960">
    <property type="component" value="Unassembled WGS sequence"/>
</dbReference>
<reference evidence="1" key="1">
    <citation type="submission" date="2022-04" db="EMBL/GenBank/DDBJ databases">
        <title>Genome of the entomopathogenic fungus Entomophthora muscae.</title>
        <authorList>
            <person name="Elya C."/>
            <person name="Lovett B.R."/>
            <person name="Lee E."/>
            <person name="Macias A.M."/>
            <person name="Hajek A.E."/>
            <person name="De Bivort B.L."/>
            <person name="Kasson M.T."/>
            <person name="De Fine Licht H.H."/>
            <person name="Stajich J.E."/>
        </authorList>
    </citation>
    <scope>NUCLEOTIDE SEQUENCE</scope>
    <source>
        <strain evidence="1">Berkeley</strain>
    </source>
</reference>
<dbReference type="EMBL" id="QTSX02002843">
    <property type="protein sequence ID" value="KAJ9074950.1"/>
    <property type="molecule type" value="Genomic_DNA"/>
</dbReference>
<proteinExistence type="predicted"/>